<gene>
    <name evidence="5" type="ORF">BXYJ_LOCUS11289</name>
</gene>
<feature type="transmembrane region" description="Helical" evidence="1">
    <location>
        <begin position="654"/>
        <end position="674"/>
    </location>
</feature>
<organism evidence="7 9">
    <name type="scientific">Bursaphelenchus xylophilus</name>
    <name type="common">Pinewood nematode worm</name>
    <name type="synonym">Aphelenchoides xylophilus</name>
    <dbReference type="NCBI Taxonomy" id="6326"/>
    <lineage>
        <taxon>Eukaryota</taxon>
        <taxon>Metazoa</taxon>
        <taxon>Ecdysozoa</taxon>
        <taxon>Nematoda</taxon>
        <taxon>Chromadorea</taxon>
        <taxon>Rhabditida</taxon>
        <taxon>Tylenchina</taxon>
        <taxon>Tylenchomorpha</taxon>
        <taxon>Aphelenchoidea</taxon>
        <taxon>Aphelenchoididae</taxon>
        <taxon>Bursaphelenchus</taxon>
    </lineage>
</organism>
<feature type="transmembrane region" description="Helical" evidence="1">
    <location>
        <begin position="472"/>
        <end position="494"/>
    </location>
</feature>
<reference evidence="6" key="2">
    <citation type="submission" date="2020-08" db="EMBL/GenBank/DDBJ databases">
        <authorList>
            <person name="Kikuchi T."/>
        </authorList>
    </citation>
    <scope>NUCLEOTIDE SEQUENCE</scope>
    <source>
        <strain evidence="5">Ka4C1</strain>
    </source>
</reference>
<dbReference type="InterPro" id="IPR052728">
    <property type="entry name" value="O2_lipid_transport_reg"/>
</dbReference>
<feature type="transmembrane region" description="Helical" evidence="1">
    <location>
        <begin position="197"/>
        <end position="216"/>
    </location>
</feature>
<feature type="transmembrane region" description="Helical" evidence="1">
    <location>
        <begin position="686"/>
        <end position="708"/>
    </location>
</feature>
<name>A0A1I7RTT5_BURXY</name>
<evidence type="ECO:0000313" key="9">
    <source>
        <dbReference type="WBParaSite" id="BXY_0414000.1"/>
    </source>
</evidence>
<keyword evidence="1" id="KW-1133">Transmembrane helix</keyword>
<dbReference type="PANTHER" id="PTHR11161:SF68">
    <property type="entry name" value="NOSE RESISTANT-TO-FLUOXETINE PROTEIN N-TERMINAL DOMAIN-CONTAINING PROTEIN"/>
    <property type="match status" value="1"/>
</dbReference>
<reference evidence="9" key="1">
    <citation type="submission" date="2016-11" db="UniProtKB">
        <authorList>
            <consortium name="WormBaseParasite"/>
        </authorList>
    </citation>
    <scope>IDENTIFICATION</scope>
</reference>
<dbReference type="Pfam" id="PF01757">
    <property type="entry name" value="Acyl_transf_3"/>
    <property type="match status" value="1"/>
</dbReference>
<accession>A0A1I7RTT5</accession>
<feature type="transmembrane region" description="Helical" evidence="1">
    <location>
        <begin position="361"/>
        <end position="384"/>
    </location>
</feature>
<evidence type="ECO:0000256" key="1">
    <source>
        <dbReference type="SAM" id="Phobius"/>
    </source>
</evidence>
<evidence type="ECO:0000259" key="4">
    <source>
        <dbReference type="Pfam" id="PF20146"/>
    </source>
</evidence>
<keyword evidence="2" id="KW-0732">Signal</keyword>
<evidence type="ECO:0000313" key="7">
    <source>
        <dbReference type="Proteomes" id="UP000095284"/>
    </source>
</evidence>
<keyword evidence="1" id="KW-0472">Membrane</keyword>
<feature type="chain" id="PRO_5036308656" evidence="2">
    <location>
        <begin position="20"/>
        <end position="802"/>
    </location>
</feature>
<dbReference type="PANTHER" id="PTHR11161">
    <property type="entry name" value="O-ACYLTRANSFERASE"/>
    <property type="match status" value="1"/>
</dbReference>
<keyword evidence="8" id="KW-1185">Reference proteome</keyword>
<dbReference type="InterPro" id="IPR002656">
    <property type="entry name" value="Acyl_transf_3_dom"/>
</dbReference>
<dbReference type="WBParaSite" id="BXY_0414000.1">
    <property type="protein sequence ID" value="BXY_0414000.1"/>
    <property type="gene ID" value="BXY_0414000"/>
</dbReference>
<dbReference type="GO" id="GO:0016747">
    <property type="term" value="F:acyltransferase activity, transferring groups other than amino-acyl groups"/>
    <property type="evidence" value="ECO:0007669"/>
    <property type="project" value="InterPro"/>
</dbReference>
<evidence type="ECO:0000259" key="3">
    <source>
        <dbReference type="Pfam" id="PF01757"/>
    </source>
</evidence>
<feature type="transmembrane region" description="Helical" evidence="1">
    <location>
        <begin position="501"/>
        <end position="522"/>
    </location>
</feature>
<evidence type="ECO:0000256" key="2">
    <source>
        <dbReference type="SAM" id="SignalP"/>
    </source>
</evidence>
<dbReference type="InterPro" id="IPR006621">
    <property type="entry name" value="Nose-resist-to-fluoxetine_N"/>
</dbReference>
<feature type="transmembrane region" description="Helical" evidence="1">
    <location>
        <begin position="581"/>
        <end position="599"/>
    </location>
</feature>
<evidence type="ECO:0000313" key="5">
    <source>
        <dbReference type="EMBL" id="CAD5231054.1"/>
    </source>
</evidence>
<protein>
    <submittedName>
        <fullName evidence="5">(pine wood nematode) hypothetical protein</fullName>
    </submittedName>
</protein>
<dbReference type="Proteomes" id="UP000582659">
    <property type="component" value="Unassembled WGS sequence"/>
</dbReference>
<proteinExistence type="predicted"/>
<dbReference type="EMBL" id="CAJFDI010000005">
    <property type="protein sequence ID" value="CAD5231054.1"/>
    <property type="molecule type" value="Genomic_DNA"/>
</dbReference>
<dbReference type="EMBL" id="CAJFCV020000005">
    <property type="protein sequence ID" value="CAG9122133.1"/>
    <property type="molecule type" value="Genomic_DNA"/>
</dbReference>
<dbReference type="AlphaFoldDB" id="A0A1I7RTT5"/>
<feature type="transmembrane region" description="Helical" evidence="1">
    <location>
        <begin position="411"/>
        <end position="429"/>
    </location>
</feature>
<evidence type="ECO:0000313" key="8">
    <source>
        <dbReference type="Proteomes" id="UP000659654"/>
    </source>
</evidence>
<feature type="domain" description="Nose resistant-to-fluoxetine protein N-terminal" evidence="4">
    <location>
        <begin position="91"/>
        <end position="160"/>
    </location>
</feature>
<dbReference type="Pfam" id="PF20146">
    <property type="entry name" value="NRF"/>
    <property type="match status" value="1"/>
</dbReference>
<feature type="signal peptide" evidence="2">
    <location>
        <begin position="1"/>
        <end position="19"/>
    </location>
</feature>
<keyword evidence="1" id="KW-0812">Transmembrane</keyword>
<dbReference type="eggNOG" id="KOG3700">
    <property type="taxonomic scope" value="Eukaryota"/>
</dbReference>
<dbReference type="Proteomes" id="UP000095284">
    <property type="component" value="Unplaced"/>
</dbReference>
<feature type="domain" description="Acyltransferase 3" evidence="3">
    <location>
        <begin position="316"/>
        <end position="708"/>
    </location>
</feature>
<dbReference type="OrthoDB" id="207378at2759"/>
<evidence type="ECO:0000313" key="6">
    <source>
        <dbReference type="EMBL" id="CAG9122133.1"/>
    </source>
</evidence>
<feature type="transmembrane region" description="Helical" evidence="1">
    <location>
        <begin position="321"/>
        <end position="341"/>
    </location>
</feature>
<feature type="transmembrane region" description="Helical" evidence="1">
    <location>
        <begin position="611"/>
        <end position="633"/>
    </location>
</feature>
<dbReference type="Proteomes" id="UP000659654">
    <property type="component" value="Unassembled WGS sequence"/>
</dbReference>
<sequence>MRFLVVLFITTSFLASILANKVETVDFLNTLFITNRTALKWTDFVQNVANEWSVSPVCSNLLESALEIAQNQTLSAFNCNNSKCFDDSISDSWPVWMLDSWGRPLPGIHSRGPFFFLGHYDQCASLSTENRTARYCRAEWDIQWGQQSIPLHYGFCILKQCEYVFRDPNITLDLASGKARISCKDAKKTFEWTSDKIVYTSIVGLLVSLVIIGTIYERWSHGNHTIRSVLGMEKIGRAAAKGSNRETEYRGIDDESMNVTLYETELGSSNVPSVALTYKPVKAVFKNQNGLSSILRSFSVFYNVNRLLRTPRLEIDALHGIRVLSGFWVILGHAHLLPLAFVDNVRQLVDKLQTELVYSALIVNSGLAVDSFFLVSATIFSFVIHRKLRRIPEITLGGHVKRALVMYLHRWIRLVPTYAFVLGFVLTFFNSLGSGPVWNEEKGVFGSQCRSDDWVHHLFFLVNVYPNKCMPWMWYLSVDFQLFLFSPILIAILYHSKTAGAYIIGILIASVSIYRAAVVYAYNFPVNIAVQLVQEGNTESDMEEAQKMFHWLYANPFARSAPYLLAILLGWNIHSKLSKSIYLWILRFSSLILMAWAIFGMEMIPSRLYDVIYSSLYRTSWSLGLAIMVWLSYHNQFFWISDLLNARQWVPVSRLGYGIYLTHELLIIFIVFSRRTAWNVTSLMDVVQLALSVFCFSIGLAFVLAILIELPPLTAERKLLMTTRDGNEEENENAVEMEVVEKEEMSEKESRLEPLIASPEQSQRISSTEHWVLNGTMNETAFLSFDEEDRRHCGQSDSSSFV</sequence>